<feature type="domain" description="N-acetyltransferase" evidence="3">
    <location>
        <begin position="1"/>
        <end position="138"/>
    </location>
</feature>
<dbReference type="Gene3D" id="3.40.630.30">
    <property type="match status" value="1"/>
</dbReference>
<dbReference type="KEGG" id="saca:FFV09_05975"/>
<evidence type="ECO:0000256" key="1">
    <source>
        <dbReference type="ARBA" id="ARBA00022679"/>
    </source>
</evidence>
<dbReference type="InterPro" id="IPR045039">
    <property type="entry name" value="NSI-like"/>
</dbReference>
<evidence type="ECO:0000313" key="5">
    <source>
        <dbReference type="Proteomes" id="UP000316968"/>
    </source>
</evidence>
<dbReference type="PANTHER" id="PTHR43626:SF4">
    <property type="entry name" value="GCN5-RELATED N-ACETYLTRANSFERASE 2, CHLOROPLASTIC"/>
    <property type="match status" value="1"/>
</dbReference>
<dbReference type="GO" id="GO:0005737">
    <property type="term" value="C:cytoplasm"/>
    <property type="evidence" value="ECO:0007669"/>
    <property type="project" value="TreeGrafter"/>
</dbReference>
<dbReference type="GO" id="GO:0008080">
    <property type="term" value="F:N-acetyltransferase activity"/>
    <property type="evidence" value="ECO:0007669"/>
    <property type="project" value="InterPro"/>
</dbReference>
<reference evidence="4 5" key="1">
    <citation type="submission" date="2019-06" db="EMBL/GenBank/DDBJ databases">
        <title>Saccharibacillus brassicae sp. nov., an endophytic bacterium isolated from Chinese cabbage seeds (Brassica pekinensis).</title>
        <authorList>
            <person name="Jiang L."/>
            <person name="Lee J."/>
            <person name="Kim S.W."/>
        </authorList>
    </citation>
    <scope>NUCLEOTIDE SEQUENCE [LARGE SCALE GENOMIC DNA]</scope>
    <source>
        <strain evidence="5">KCTC 43072 / ATSA2</strain>
    </source>
</reference>
<dbReference type="InterPro" id="IPR016181">
    <property type="entry name" value="Acyl_CoA_acyltransferase"/>
</dbReference>
<evidence type="ECO:0000259" key="3">
    <source>
        <dbReference type="PROSITE" id="PS51186"/>
    </source>
</evidence>
<dbReference type="Pfam" id="PF13673">
    <property type="entry name" value="Acetyltransf_10"/>
    <property type="match status" value="1"/>
</dbReference>
<dbReference type="PROSITE" id="PS51186">
    <property type="entry name" value="GNAT"/>
    <property type="match status" value="1"/>
</dbReference>
<dbReference type="SUPFAM" id="SSF55729">
    <property type="entry name" value="Acyl-CoA N-acyltransferases (Nat)"/>
    <property type="match status" value="1"/>
</dbReference>
<dbReference type="CDD" id="cd04301">
    <property type="entry name" value="NAT_SF"/>
    <property type="match status" value="1"/>
</dbReference>
<organism evidence="4 5">
    <name type="scientific">Saccharibacillus brassicae</name>
    <dbReference type="NCBI Taxonomy" id="2583377"/>
    <lineage>
        <taxon>Bacteria</taxon>
        <taxon>Bacillati</taxon>
        <taxon>Bacillota</taxon>
        <taxon>Bacilli</taxon>
        <taxon>Bacillales</taxon>
        <taxon>Paenibacillaceae</taxon>
        <taxon>Saccharibacillus</taxon>
    </lineage>
</organism>
<gene>
    <name evidence="4" type="ORF">FFV09_05975</name>
</gene>
<dbReference type="OrthoDB" id="9775804at2"/>
<keyword evidence="5" id="KW-1185">Reference proteome</keyword>
<dbReference type="PANTHER" id="PTHR43626">
    <property type="entry name" value="ACYL-COA N-ACYLTRANSFERASE"/>
    <property type="match status" value="1"/>
</dbReference>
<keyword evidence="2" id="KW-0012">Acyltransferase</keyword>
<evidence type="ECO:0000256" key="2">
    <source>
        <dbReference type="ARBA" id="ARBA00023315"/>
    </source>
</evidence>
<dbReference type="AlphaFoldDB" id="A0A4Y6UW01"/>
<protein>
    <submittedName>
        <fullName evidence="4">GNAT family N-acetyltransferase</fullName>
    </submittedName>
</protein>
<proteinExistence type="predicted"/>
<name>A0A4Y6UW01_SACBS</name>
<accession>A0A4Y6UW01</accession>
<dbReference type="Proteomes" id="UP000316968">
    <property type="component" value="Chromosome"/>
</dbReference>
<keyword evidence="1 4" id="KW-0808">Transferase</keyword>
<sequence length="138" mass="15516">MTIQYLDSLESIKEDSFADGFFDGWPNRPSPATFVRMLQGSAYVMLAQDEETGKIVGFVNALSDGVLSAYIPLLEVVPAYQGQGIGRELARQLLKRLDAYYMVDLMCDPELESFYARQGMRPANGMTRRNYKNQKGIS</sequence>
<evidence type="ECO:0000313" key="4">
    <source>
        <dbReference type="EMBL" id="QDH20447.1"/>
    </source>
</evidence>
<dbReference type="InterPro" id="IPR000182">
    <property type="entry name" value="GNAT_dom"/>
</dbReference>
<dbReference type="EMBL" id="CP041217">
    <property type="protein sequence ID" value="QDH20447.1"/>
    <property type="molecule type" value="Genomic_DNA"/>
</dbReference>
<dbReference type="RefSeq" id="WP_141446949.1">
    <property type="nucleotide sequence ID" value="NZ_CP041217.1"/>
</dbReference>